<feature type="compositionally biased region" description="Basic and acidic residues" evidence="1">
    <location>
        <begin position="12"/>
        <end position="26"/>
    </location>
</feature>
<comment type="caution">
    <text evidence="2">The sequence shown here is derived from an EMBL/GenBank/DDBJ whole genome shotgun (WGS) entry which is preliminary data.</text>
</comment>
<protein>
    <submittedName>
        <fullName evidence="2">Uncharacterized protein</fullName>
    </submittedName>
</protein>
<dbReference type="Proteomes" id="UP000467840">
    <property type="component" value="Chromosome 5"/>
</dbReference>
<sequence length="158" mass="17710">MTKSGRYYPDPPMEKDDVRGKAKVLAEEDTDEEDDQFLRQLKRTQASVTVWELLLASEKHRTALTKALSVLKVSTEITPEEIAKVVLIEDGGHITFSDHDLPAEGRNHSRALFVTAGLEGGKAYDDSKRNVIGVFKTMVKVESPLHSTKRSRSRTKMV</sequence>
<dbReference type="AlphaFoldDB" id="A0A6A6NJN1"/>
<evidence type="ECO:0000256" key="1">
    <source>
        <dbReference type="SAM" id="MobiDB-lite"/>
    </source>
</evidence>
<dbReference type="EMBL" id="JAAGAX010000001">
    <property type="protein sequence ID" value="KAF2325326.1"/>
    <property type="molecule type" value="Genomic_DNA"/>
</dbReference>
<evidence type="ECO:0000313" key="2">
    <source>
        <dbReference type="EMBL" id="KAF2325326.1"/>
    </source>
</evidence>
<proteinExistence type="predicted"/>
<gene>
    <name evidence="2" type="ORF">GH714_026658</name>
</gene>
<feature type="region of interest" description="Disordered" evidence="1">
    <location>
        <begin position="1"/>
        <end position="31"/>
    </location>
</feature>
<keyword evidence="3" id="KW-1185">Reference proteome</keyword>
<evidence type="ECO:0000313" key="3">
    <source>
        <dbReference type="Proteomes" id="UP000467840"/>
    </source>
</evidence>
<name>A0A6A6NJN1_HEVBR</name>
<organism evidence="2 3">
    <name type="scientific">Hevea brasiliensis</name>
    <name type="common">Para rubber tree</name>
    <name type="synonym">Siphonia brasiliensis</name>
    <dbReference type="NCBI Taxonomy" id="3981"/>
    <lineage>
        <taxon>Eukaryota</taxon>
        <taxon>Viridiplantae</taxon>
        <taxon>Streptophyta</taxon>
        <taxon>Embryophyta</taxon>
        <taxon>Tracheophyta</taxon>
        <taxon>Spermatophyta</taxon>
        <taxon>Magnoliopsida</taxon>
        <taxon>eudicotyledons</taxon>
        <taxon>Gunneridae</taxon>
        <taxon>Pentapetalae</taxon>
        <taxon>rosids</taxon>
        <taxon>fabids</taxon>
        <taxon>Malpighiales</taxon>
        <taxon>Euphorbiaceae</taxon>
        <taxon>Crotonoideae</taxon>
        <taxon>Micrandreae</taxon>
        <taxon>Hevea</taxon>
    </lineage>
</organism>
<reference evidence="2 3" key="1">
    <citation type="journal article" date="2020" name="Mol. Plant">
        <title>The Chromosome-Based Rubber Tree Genome Provides New Insights into Spurge Genome Evolution and Rubber Biosynthesis.</title>
        <authorList>
            <person name="Liu J."/>
            <person name="Shi C."/>
            <person name="Shi C.C."/>
            <person name="Li W."/>
            <person name="Zhang Q.J."/>
            <person name="Zhang Y."/>
            <person name="Li K."/>
            <person name="Lu H.F."/>
            <person name="Shi C."/>
            <person name="Zhu S.T."/>
            <person name="Xiao Z.Y."/>
            <person name="Nan H."/>
            <person name="Yue Y."/>
            <person name="Zhu X.G."/>
            <person name="Wu Y."/>
            <person name="Hong X.N."/>
            <person name="Fan G.Y."/>
            <person name="Tong Y."/>
            <person name="Zhang D."/>
            <person name="Mao C.L."/>
            <person name="Liu Y.L."/>
            <person name="Hao S.J."/>
            <person name="Liu W.Q."/>
            <person name="Lv M.Q."/>
            <person name="Zhang H.B."/>
            <person name="Liu Y."/>
            <person name="Hu-Tang G.R."/>
            <person name="Wang J.P."/>
            <person name="Wang J.H."/>
            <person name="Sun Y.H."/>
            <person name="Ni S.B."/>
            <person name="Chen W.B."/>
            <person name="Zhang X.C."/>
            <person name="Jiao Y.N."/>
            <person name="Eichler E.E."/>
            <person name="Li G.H."/>
            <person name="Liu X."/>
            <person name="Gao L.Z."/>
        </authorList>
    </citation>
    <scope>NUCLEOTIDE SEQUENCE [LARGE SCALE GENOMIC DNA]</scope>
    <source>
        <strain evidence="3">cv. GT1</strain>
        <tissue evidence="2">Leaf</tissue>
    </source>
</reference>
<accession>A0A6A6NJN1</accession>